<gene>
    <name evidence="1" type="ORF">FHS76_002185</name>
</gene>
<evidence type="ECO:0000313" key="1">
    <source>
        <dbReference type="EMBL" id="MBB5702307.1"/>
    </source>
</evidence>
<protein>
    <submittedName>
        <fullName evidence="1">Putative ArsR family transcriptional regulator</fullName>
    </submittedName>
</protein>
<dbReference type="InterPro" id="IPR036390">
    <property type="entry name" value="WH_DNA-bd_sf"/>
</dbReference>
<evidence type="ECO:0000313" key="2">
    <source>
        <dbReference type="Proteomes" id="UP000555546"/>
    </source>
</evidence>
<organism evidence="1 2">
    <name type="scientific">Brucella daejeonensis</name>
    <dbReference type="NCBI Taxonomy" id="659015"/>
    <lineage>
        <taxon>Bacteria</taxon>
        <taxon>Pseudomonadati</taxon>
        <taxon>Pseudomonadota</taxon>
        <taxon>Alphaproteobacteria</taxon>
        <taxon>Hyphomicrobiales</taxon>
        <taxon>Brucellaceae</taxon>
        <taxon>Brucella/Ochrobactrum group</taxon>
        <taxon>Brucella</taxon>
    </lineage>
</organism>
<accession>A0A7W9AXN2</accession>
<reference evidence="1 2" key="1">
    <citation type="submission" date="2020-08" db="EMBL/GenBank/DDBJ databases">
        <title>Genomic Encyclopedia of Type Strains, Phase IV (KMG-IV): sequencing the most valuable type-strain genomes for metagenomic binning, comparative biology and taxonomic classification.</title>
        <authorList>
            <person name="Goeker M."/>
        </authorList>
    </citation>
    <scope>NUCLEOTIDE SEQUENCE [LARGE SCALE GENOMIC DNA]</scope>
    <source>
        <strain evidence="1 2">DSM 26944</strain>
    </source>
</reference>
<dbReference type="SUPFAM" id="SSF46785">
    <property type="entry name" value="Winged helix' DNA-binding domain"/>
    <property type="match status" value="1"/>
</dbReference>
<keyword evidence="2" id="KW-1185">Reference proteome</keyword>
<name>A0A7W9AXN2_9HYPH</name>
<proteinExistence type="predicted"/>
<dbReference type="EMBL" id="JACIJG010000007">
    <property type="protein sequence ID" value="MBB5702307.1"/>
    <property type="molecule type" value="Genomic_DNA"/>
</dbReference>
<dbReference type="Proteomes" id="UP000555546">
    <property type="component" value="Unassembled WGS sequence"/>
</dbReference>
<dbReference type="AlphaFoldDB" id="A0A7W9AXN2"/>
<comment type="caution">
    <text evidence="1">The sequence shown here is derived from an EMBL/GenBank/DDBJ whole genome shotgun (WGS) entry which is preliminary data.</text>
</comment>
<dbReference type="InterPro" id="IPR036388">
    <property type="entry name" value="WH-like_DNA-bd_sf"/>
</dbReference>
<sequence>MSRNDFLNADVSVARSPAERIMLSLKMRGAQTAAVIGEHLGTTGEAVRQQLVRLAEEGLVAPHSVSQGVGRPSQFWDLTETGNKRFPDTHADLTVQLLHSVRAILGQDALDVLITHRETETRRQYQARLKDLPLGERVKELAAIRSAEGYMADVEQQEDGSWLFIENHCPICAAADACQGFCRAELEIFIAVLGPGVSVRRTEHILAGARRCAYIIAATGERHPD</sequence>
<dbReference type="Gene3D" id="1.10.10.10">
    <property type="entry name" value="Winged helix-like DNA-binding domain superfamily/Winged helix DNA-binding domain"/>
    <property type="match status" value="1"/>
</dbReference>